<gene>
    <name evidence="1" type="ORF">BDM02DRAFT_2317014</name>
</gene>
<keyword evidence="2" id="KW-1185">Reference proteome</keyword>
<sequence>MGWIQSFGFISRPIWRAVSYKATSCGVGIQRERKKCLREEPNQGNNRIKCRSRGYMDTVREEGEESFATRVEE</sequence>
<reference evidence="1" key="2">
    <citation type="journal article" date="2020" name="Nat. Commun.">
        <title>Large-scale genome sequencing of mycorrhizal fungi provides insights into the early evolution of symbiotic traits.</title>
        <authorList>
            <person name="Miyauchi S."/>
            <person name="Kiss E."/>
            <person name="Kuo A."/>
            <person name="Drula E."/>
            <person name="Kohler A."/>
            <person name="Sanchez-Garcia M."/>
            <person name="Morin E."/>
            <person name="Andreopoulos B."/>
            <person name="Barry K.W."/>
            <person name="Bonito G."/>
            <person name="Buee M."/>
            <person name="Carver A."/>
            <person name="Chen C."/>
            <person name="Cichocki N."/>
            <person name="Clum A."/>
            <person name="Culley D."/>
            <person name="Crous P.W."/>
            <person name="Fauchery L."/>
            <person name="Girlanda M."/>
            <person name="Hayes R.D."/>
            <person name="Keri Z."/>
            <person name="LaButti K."/>
            <person name="Lipzen A."/>
            <person name="Lombard V."/>
            <person name="Magnuson J."/>
            <person name="Maillard F."/>
            <person name="Murat C."/>
            <person name="Nolan M."/>
            <person name="Ohm R.A."/>
            <person name="Pangilinan J."/>
            <person name="Pereira M.F."/>
            <person name="Perotto S."/>
            <person name="Peter M."/>
            <person name="Pfister S."/>
            <person name="Riley R."/>
            <person name="Sitrit Y."/>
            <person name="Stielow J.B."/>
            <person name="Szollosi G."/>
            <person name="Zifcakova L."/>
            <person name="Stursova M."/>
            <person name="Spatafora J.W."/>
            <person name="Tedersoo L."/>
            <person name="Vaario L.M."/>
            <person name="Yamada A."/>
            <person name="Yan M."/>
            <person name="Wang P."/>
            <person name="Xu J."/>
            <person name="Bruns T."/>
            <person name="Baldrian P."/>
            <person name="Vilgalys R."/>
            <person name="Dunand C."/>
            <person name="Henrissat B."/>
            <person name="Grigoriev I.V."/>
            <person name="Hibbett D."/>
            <person name="Nagy L.G."/>
            <person name="Martin F.M."/>
        </authorList>
    </citation>
    <scope>NUCLEOTIDE SEQUENCE</scope>
    <source>
        <strain evidence="1">P2</strain>
    </source>
</reference>
<proteinExistence type="predicted"/>
<reference evidence="1" key="1">
    <citation type="submission" date="2019-10" db="EMBL/GenBank/DDBJ databases">
        <authorList>
            <consortium name="DOE Joint Genome Institute"/>
            <person name="Kuo A."/>
            <person name="Miyauchi S."/>
            <person name="Kiss E."/>
            <person name="Drula E."/>
            <person name="Kohler A."/>
            <person name="Sanchez-Garcia M."/>
            <person name="Andreopoulos B."/>
            <person name="Barry K.W."/>
            <person name="Bonito G."/>
            <person name="Buee M."/>
            <person name="Carver A."/>
            <person name="Chen C."/>
            <person name="Cichocki N."/>
            <person name="Clum A."/>
            <person name="Culley D."/>
            <person name="Crous P.W."/>
            <person name="Fauchery L."/>
            <person name="Girlanda M."/>
            <person name="Hayes R."/>
            <person name="Keri Z."/>
            <person name="Labutti K."/>
            <person name="Lipzen A."/>
            <person name="Lombard V."/>
            <person name="Magnuson J."/>
            <person name="Maillard F."/>
            <person name="Morin E."/>
            <person name="Murat C."/>
            <person name="Nolan M."/>
            <person name="Ohm R."/>
            <person name="Pangilinan J."/>
            <person name="Pereira M."/>
            <person name="Perotto S."/>
            <person name="Peter M."/>
            <person name="Riley R."/>
            <person name="Sitrit Y."/>
            <person name="Stielow B."/>
            <person name="Szollosi G."/>
            <person name="Zifcakova L."/>
            <person name="Stursova M."/>
            <person name="Spatafora J.W."/>
            <person name="Tedersoo L."/>
            <person name="Vaario L.-M."/>
            <person name="Yamada A."/>
            <person name="Yan M."/>
            <person name="Wang P."/>
            <person name="Xu J."/>
            <person name="Bruns T."/>
            <person name="Baldrian P."/>
            <person name="Vilgalys R."/>
            <person name="Henrissat B."/>
            <person name="Grigoriev I.V."/>
            <person name="Hibbett D."/>
            <person name="Nagy L.G."/>
            <person name="Martin F.M."/>
        </authorList>
    </citation>
    <scope>NUCLEOTIDE SEQUENCE</scope>
    <source>
        <strain evidence="1">P2</strain>
    </source>
</reference>
<dbReference type="Proteomes" id="UP000886501">
    <property type="component" value="Unassembled WGS sequence"/>
</dbReference>
<evidence type="ECO:0000313" key="1">
    <source>
        <dbReference type="EMBL" id="KAF9648285.1"/>
    </source>
</evidence>
<comment type="caution">
    <text evidence="1">The sequence shown here is derived from an EMBL/GenBank/DDBJ whole genome shotgun (WGS) entry which is preliminary data.</text>
</comment>
<accession>A0ACB6ZFT0</accession>
<name>A0ACB6ZFT0_THEGA</name>
<dbReference type="EMBL" id="MU118016">
    <property type="protein sequence ID" value="KAF9648285.1"/>
    <property type="molecule type" value="Genomic_DNA"/>
</dbReference>
<organism evidence="1 2">
    <name type="scientific">Thelephora ganbajun</name>
    <name type="common">Ganba fungus</name>
    <dbReference type="NCBI Taxonomy" id="370292"/>
    <lineage>
        <taxon>Eukaryota</taxon>
        <taxon>Fungi</taxon>
        <taxon>Dikarya</taxon>
        <taxon>Basidiomycota</taxon>
        <taxon>Agaricomycotina</taxon>
        <taxon>Agaricomycetes</taxon>
        <taxon>Thelephorales</taxon>
        <taxon>Thelephoraceae</taxon>
        <taxon>Thelephora</taxon>
    </lineage>
</organism>
<protein>
    <submittedName>
        <fullName evidence="1">Uncharacterized protein</fullName>
    </submittedName>
</protein>
<evidence type="ECO:0000313" key="2">
    <source>
        <dbReference type="Proteomes" id="UP000886501"/>
    </source>
</evidence>